<sequence>MAELITLARPYARAAFETAQSQDALAEWSDVLTTTGRVAANSDVKGLLAHPGVDRSVKAEIILEFAGTEVSERVRNFFAILAETGRLTLLPEISELFRKFRAELERTVEIDVTAAFELSEEQQQKLAQALSRNLDRQVSLSTQADSSLIGGVVIRTGDMVIDASVRGKLQKLADTLGA</sequence>
<dbReference type="HAMAP" id="MF_01416">
    <property type="entry name" value="ATP_synth_delta_bact"/>
    <property type="match status" value="1"/>
</dbReference>
<dbReference type="Proteomes" id="UP000198644">
    <property type="component" value="Unassembled WGS sequence"/>
</dbReference>
<gene>
    <name evidence="8" type="primary">atpH</name>
    <name evidence="9" type="ORF">SAMN05216203_2186</name>
</gene>
<keyword evidence="10" id="KW-1185">Reference proteome</keyword>
<evidence type="ECO:0000256" key="5">
    <source>
        <dbReference type="ARBA" id="ARBA00023136"/>
    </source>
</evidence>
<dbReference type="AlphaFoldDB" id="A0A1I6IED4"/>
<keyword evidence="7 8" id="KW-0066">ATP synthesis</keyword>
<name>A0A1I6IED4_9GAMM</name>
<keyword evidence="4 8" id="KW-0406">Ion transport</keyword>
<accession>A0A1I6IED4</accession>
<dbReference type="Gene3D" id="1.10.520.20">
    <property type="entry name" value="N-terminal domain of the delta subunit of the F1F0-ATP synthase"/>
    <property type="match status" value="1"/>
</dbReference>
<keyword evidence="2 8" id="KW-0813">Transport</keyword>
<dbReference type="GO" id="GO:0005886">
    <property type="term" value="C:plasma membrane"/>
    <property type="evidence" value="ECO:0007669"/>
    <property type="project" value="UniProtKB-SubCell"/>
</dbReference>
<dbReference type="GO" id="GO:0046933">
    <property type="term" value="F:proton-transporting ATP synthase activity, rotational mechanism"/>
    <property type="evidence" value="ECO:0007669"/>
    <property type="project" value="UniProtKB-UniRule"/>
</dbReference>
<evidence type="ECO:0000256" key="1">
    <source>
        <dbReference type="ARBA" id="ARBA00004370"/>
    </source>
</evidence>
<evidence type="ECO:0000256" key="2">
    <source>
        <dbReference type="ARBA" id="ARBA00022448"/>
    </source>
</evidence>
<keyword evidence="5 8" id="KW-0472">Membrane</keyword>
<dbReference type="RefSeq" id="WP_092012080.1">
    <property type="nucleotide sequence ID" value="NZ_FOYW01000001.1"/>
</dbReference>
<dbReference type="InterPro" id="IPR026015">
    <property type="entry name" value="ATP_synth_OSCP/delta_N_sf"/>
</dbReference>
<evidence type="ECO:0000256" key="4">
    <source>
        <dbReference type="ARBA" id="ARBA00023065"/>
    </source>
</evidence>
<dbReference type="STRING" id="650891.SAMN05216203_2186"/>
<dbReference type="PRINTS" id="PR00125">
    <property type="entry name" value="ATPASEDELTA"/>
</dbReference>
<comment type="similarity">
    <text evidence="8">Belongs to the ATPase delta chain family.</text>
</comment>
<evidence type="ECO:0000256" key="7">
    <source>
        <dbReference type="ARBA" id="ARBA00023310"/>
    </source>
</evidence>
<protein>
    <recommendedName>
        <fullName evidence="8">ATP synthase subunit delta</fullName>
    </recommendedName>
    <alternativeName>
        <fullName evidence="8">ATP synthase F(1) sector subunit delta</fullName>
    </alternativeName>
    <alternativeName>
        <fullName evidence="8">F-type ATPase subunit delta</fullName>
        <shortName evidence="8">F-ATPase subunit delta</shortName>
    </alternativeName>
</protein>
<evidence type="ECO:0000256" key="6">
    <source>
        <dbReference type="ARBA" id="ARBA00023196"/>
    </source>
</evidence>
<dbReference type="InterPro" id="IPR000711">
    <property type="entry name" value="ATPase_OSCP/dsu"/>
</dbReference>
<keyword evidence="8" id="KW-1003">Cell membrane</keyword>
<dbReference type="PANTHER" id="PTHR11910">
    <property type="entry name" value="ATP SYNTHASE DELTA CHAIN"/>
    <property type="match status" value="1"/>
</dbReference>
<keyword evidence="6 8" id="KW-0139">CF(1)</keyword>
<proteinExistence type="inferred from homology"/>
<evidence type="ECO:0000313" key="9">
    <source>
        <dbReference type="EMBL" id="SFR65137.1"/>
    </source>
</evidence>
<dbReference type="NCBIfam" id="NF004402">
    <property type="entry name" value="PRK05758.2-2"/>
    <property type="match status" value="1"/>
</dbReference>
<dbReference type="SUPFAM" id="SSF47928">
    <property type="entry name" value="N-terminal domain of the delta subunit of the F1F0-ATP synthase"/>
    <property type="match status" value="1"/>
</dbReference>
<dbReference type="OrthoDB" id="9816221at2"/>
<dbReference type="Pfam" id="PF00213">
    <property type="entry name" value="OSCP"/>
    <property type="match status" value="1"/>
</dbReference>
<reference evidence="10" key="1">
    <citation type="submission" date="2016-10" db="EMBL/GenBank/DDBJ databases">
        <authorList>
            <person name="Varghese N."/>
            <person name="Submissions S."/>
        </authorList>
    </citation>
    <scope>NUCLEOTIDE SEQUENCE [LARGE SCALE GENOMIC DNA]</scope>
    <source>
        <strain evidence="10">CGMCC 1.9167</strain>
    </source>
</reference>
<dbReference type="NCBIfam" id="TIGR01145">
    <property type="entry name" value="ATP_synt_delta"/>
    <property type="match status" value="1"/>
</dbReference>
<organism evidence="9 10">
    <name type="scientific">Marinobacter daqiaonensis</name>
    <dbReference type="NCBI Taxonomy" id="650891"/>
    <lineage>
        <taxon>Bacteria</taxon>
        <taxon>Pseudomonadati</taxon>
        <taxon>Pseudomonadota</taxon>
        <taxon>Gammaproteobacteria</taxon>
        <taxon>Pseudomonadales</taxon>
        <taxon>Marinobacteraceae</taxon>
        <taxon>Marinobacter</taxon>
    </lineage>
</organism>
<evidence type="ECO:0000313" key="10">
    <source>
        <dbReference type="Proteomes" id="UP000198644"/>
    </source>
</evidence>
<evidence type="ECO:0000256" key="3">
    <source>
        <dbReference type="ARBA" id="ARBA00022781"/>
    </source>
</evidence>
<dbReference type="GO" id="GO:0045259">
    <property type="term" value="C:proton-transporting ATP synthase complex"/>
    <property type="evidence" value="ECO:0007669"/>
    <property type="project" value="UniProtKB-KW"/>
</dbReference>
<dbReference type="EMBL" id="FOYW01000001">
    <property type="protein sequence ID" value="SFR65137.1"/>
    <property type="molecule type" value="Genomic_DNA"/>
</dbReference>
<keyword evidence="3 8" id="KW-0375">Hydrogen ion transport</keyword>
<comment type="function">
    <text evidence="8">F(1)F(0) ATP synthase produces ATP from ADP in the presence of a proton or sodium gradient. F-type ATPases consist of two structural domains, F(1) containing the extramembraneous catalytic core and F(0) containing the membrane proton channel, linked together by a central stalk and a peripheral stalk. During catalysis, ATP synthesis in the catalytic domain of F(1) is coupled via a rotary mechanism of the central stalk subunits to proton translocation.</text>
</comment>
<comment type="subcellular location">
    <subcellularLocation>
        <location evidence="8">Cell membrane</location>
        <topology evidence="8">Peripheral membrane protein</topology>
    </subcellularLocation>
    <subcellularLocation>
        <location evidence="1">Membrane</location>
    </subcellularLocation>
</comment>
<evidence type="ECO:0000256" key="8">
    <source>
        <dbReference type="HAMAP-Rule" id="MF_01416"/>
    </source>
</evidence>
<comment type="function">
    <text evidence="8">This protein is part of the stalk that links CF(0) to CF(1). It either transmits conformational changes from CF(0) to CF(1) or is implicated in proton conduction.</text>
</comment>